<comment type="similarity">
    <text evidence="2">Belongs to the unc-93 family.</text>
</comment>
<organism evidence="7">
    <name type="scientific">Nippostrongylus brasiliensis</name>
    <name type="common">Rat hookworm</name>
    <dbReference type="NCBI Taxonomy" id="27835"/>
    <lineage>
        <taxon>Eukaryota</taxon>
        <taxon>Metazoa</taxon>
        <taxon>Ecdysozoa</taxon>
        <taxon>Nematoda</taxon>
        <taxon>Chromadorea</taxon>
        <taxon>Rhabditida</taxon>
        <taxon>Rhabditina</taxon>
        <taxon>Rhabditomorpha</taxon>
        <taxon>Strongyloidea</taxon>
        <taxon>Heligmosomidae</taxon>
        <taxon>Nippostrongylus</taxon>
    </lineage>
</organism>
<protein>
    <submittedName>
        <fullName evidence="7">UNC93-like protein MFSD11 (inferred by orthology to a human protein)</fullName>
    </submittedName>
</protein>
<evidence type="ECO:0000256" key="3">
    <source>
        <dbReference type="ARBA" id="ARBA00022692"/>
    </source>
</evidence>
<proteinExistence type="inferred from homology"/>
<feature type="transmembrane region" description="Helical" evidence="6">
    <location>
        <begin position="105"/>
        <end position="127"/>
    </location>
</feature>
<dbReference type="GO" id="GO:0016020">
    <property type="term" value="C:membrane"/>
    <property type="evidence" value="ECO:0007669"/>
    <property type="project" value="UniProtKB-SubCell"/>
</dbReference>
<evidence type="ECO:0000256" key="1">
    <source>
        <dbReference type="ARBA" id="ARBA00004141"/>
    </source>
</evidence>
<dbReference type="InterPro" id="IPR051617">
    <property type="entry name" value="UNC-93-like_regulator"/>
</dbReference>
<name>A0A0N4YS76_NIPBR</name>
<feature type="transmembrane region" description="Helical" evidence="6">
    <location>
        <begin position="209"/>
        <end position="228"/>
    </location>
</feature>
<accession>A0A0N4YS76</accession>
<sequence>LPYFIENHVIRALSIFFRQAVLYAVYALATLFAPWVCLRIGAKWSLFSGSLLFTAYQLGFFYLNSYYFYLTQALMGIGFALYYAGQGLYMSEHSSRSTLTRNSTLVSAIGQSSMLFGGIALAIISYVRQMSTTDSEKTADLTDDGYRNFSNGEIHVIYGVLLGFTVLSNIIFALTPTKATSDAKMDAVEKTTLRTQLGHLFNAAREPRIFLLSFFFIFYGLHVSFWLGAYPTSFAFSKILSANVYLPAYYSAMTGVGNIIVGVYISFFDKRYPNFGLIPTMITQLVLGTITFGITIASTSNLSTIQTNDDRSMWIEPS</sequence>
<feature type="transmembrane region" description="Helical" evidence="6">
    <location>
        <begin position="66"/>
        <end position="84"/>
    </location>
</feature>
<dbReference type="WBParaSite" id="NBR_0002009801-mRNA-1">
    <property type="protein sequence ID" value="NBR_0002009801-mRNA-1"/>
    <property type="gene ID" value="NBR_0002009801"/>
</dbReference>
<evidence type="ECO:0000256" key="2">
    <source>
        <dbReference type="ARBA" id="ARBA00009172"/>
    </source>
</evidence>
<dbReference type="Gene3D" id="1.20.1250.20">
    <property type="entry name" value="MFS general substrate transporter like domains"/>
    <property type="match status" value="1"/>
</dbReference>
<evidence type="ECO:0000256" key="5">
    <source>
        <dbReference type="ARBA" id="ARBA00023136"/>
    </source>
</evidence>
<evidence type="ECO:0000313" key="7">
    <source>
        <dbReference type="WBParaSite" id="NBR_0002009801-mRNA-1"/>
    </source>
</evidence>
<keyword evidence="4 6" id="KW-1133">Transmembrane helix</keyword>
<evidence type="ECO:0000256" key="6">
    <source>
        <dbReference type="SAM" id="Phobius"/>
    </source>
</evidence>
<feature type="transmembrane region" description="Helical" evidence="6">
    <location>
        <begin position="20"/>
        <end position="37"/>
    </location>
</feature>
<evidence type="ECO:0000256" key="4">
    <source>
        <dbReference type="ARBA" id="ARBA00022989"/>
    </source>
</evidence>
<keyword evidence="5 6" id="KW-0472">Membrane</keyword>
<feature type="transmembrane region" description="Helical" evidence="6">
    <location>
        <begin position="156"/>
        <end position="175"/>
    </location>
</feature>
<dbReference type="PANTHER" id="PTHR23294">
    <property type="entry name" value="ET TRANSLATION PRODUCT-RELATED"/>
    <property type="match status" value="1"/>
</dbReference>
<dbReference type="Pfam" id="PF05978">
    <property type="entry name" value="UNC-93"/>
    <property type="match status" value="1"/>
</dbReference>
<feature type="transmembrane region" description="Helical" evidence="6">
    <location>
        <begin position="275"/>
        <end position="297"/>
    </location>
</feature>
<dbReference type="OMA" id="YYGQAVM"/>
<dbReference type="PANTHER" id="PTHR23294:SF18">
    <property type="entry name" value="UNC93-LIKE PROTEIN MFSD11"/>
    <property type="match status" value="1"/>
</dbReference>
<keyword evidence="3 6" id="KW-0812">Transmembrane</keyword>
<dbReference type="InterPro" id="IPR010291">
    <property type="entry name" value="Ion_channel_UNC-93"/>
</dbReference>
<comment type="subcellular location">
    <subcellularLocation>
        <location evidence="1">Membrane</location>
        <topology evidence="1">Multi-pass membrane protein</topology>
    </subcellularLocation>
</comment>
<dbReference type="InterPro" id="IPR036259">
    <property type="entry name" value="MFS_trans_sf"/>
</dbReference>
<feature type="transmembrane region" description="Helical" evidence="6">
    <location>
        <begin position="248"/>
        <end position="268"/>
    </location>
</feature>
<dbReference type="SUPFAM" id="SSF103473">
    <property type="entry name" value="MFS general substrate transporter"/>
    <property type="match status" value="1"/>
</dbReference>
<reference evidence="7" key="1">
    <citation type="submission" date="2017-02" db="UniProtKB">
        <authorList>
            <consortium name="WormBaseParasite"/>
        </authorList>
    </citation>
    <scope>IDENTIFICATION</scope>
</reference>
<dbReference type="AlphaFoldDB" id="A0A0N4YS76"/>